<reference evidence="2 3" key="1">
    <citation type="submission" date="2019-03" db="EMBL/GenBank/DDBJ databases">
        <title>First draft genome of Liparis tanakae, snailfish: a comprehensive survey of snailfish specific genes.</title>
        <authorList>
            <person name="Kim W."/>
            <person name="Song I."/>
            <person name="Jeong J.-H."/>
            <person name="Kim D."/>
            <person name="Kim S."/>
            <person name="Ryu S."/>
            <person name="Song J.Y."/>
            <person name="Lee S.K."/>
        </authorList>
    </citation>
    <scope>NUCLEOTIDE SEQUENCE [LARGE SCALE GENOMIC DNA]</scope>
    <source>
        <tissue evidence="2">Muscle</tissue>
    </source>
</reference>
<name>A0A4Z2J0G1_9TELE</name>
<feature type="region of interest" description="Disordered" evidence="1">
    <location>
        <begin position="1"/>
        <end position="34"/>
    </location>
</feature>
<dbReference type="AlphaFoldDB" id="A0A4Z2J0G1"/>
<evidence type="ECO:0000313" key="3">
    <source>
        <dbReference type="Proteomes" id="UP000314294"/>
    </source>
</evidence>
<accession>A0A4Z2J0G1</accession>
<dbReference type="EMBL" id="SRLO01000031">
    <property type="protein sequence ID" value="TNN83815.1"/>
    <property type="molecule type" value="Genomic_DNA"/>
</dbReference>
<organism evidence="2 3">
    <name type="scientific">Liparis tanakae</name>
    <name type="common">Tanaka's snailfish</name>
    <dbReference type="NCBI Taxonomy" id="230148"/>
    <lineage>
        <taxon>Eukaryota</taxon>
        <taxon>Metazoa</taxon>
        <taxon>Chordata</taxon>
        <taxon>Craniata</taxon>
        <taxon>Vertebrata</taxon>
        <taxon>Euteleostomi</taxon>
        <taxon>Actinopterygii</taxon>
        <taxon>Neopterygii</taxon>
        <taxon>Teleostei</taxon>
        <taxon>Neoteleostei</taxon>
        <taxon>Acanthomorphata</taxon>
        <taxon>Eupercaria</taxon>
        <taxon>Perciformes</taxon>
        <taxon>Cottioidei</taxon>
        <taxon>Cottales</taxon>
        <taxon>Liparidae</taxon>
        <taxon>Liparis</taxon>
    </lineage>
</organism>
<proteinExistence type="predicted"/>
<keyword evidence="3" id="KW-1185">Reference proteome</keyword>
<evidence type="ECO:0000313" key="2">
    <source>
        <dbReference type="EMBL" id="TNN83815.1"/>
    </source>
</evidence>
<dbReference type="Proteomes" id="UP000314294">
    <property type="component" value="Unassembled WGS sequence"/>
</dbReference>
<comment type="caution">
    <text evidence="2">The sequence shown here is derived from an EMBL/GenBank/DDBJ whole genome shotgun (WGS) entry which is preliminary data.</text>
</comment>
<gene>
    <name evidence="2" type="ORF">EYF80_005991</name>
</gene>
<sequence length="154" mass="17301">MQPANFKPIKCKLQNNSNTQKDRETMTPASPISATGDTTEIHFVFSSACSHLEDRTQRLLSNTSYIIPFQRALWIWSHRVKGDSTGGRKPCAQAAAIFSRAGLRREERKQRPGLRRQDLCYGVVMRSHVILTDDSAVSAPDMAHQAKRVVFTSL</sequence>
<evidence type="ECO:0000256" key="1">
    <source>
        <dbReference type="SAM" id="MobiDB-lite"/>
    </source>
</evidence>
<protein>
    <submittedName>
        <fullName evidence="2">Uncharacterized protein</fullName>
    </submittedName>
</protein>